<proteinExistence type="predicted"/>
<sequence length="334" mass="39811">MGKVRKMIMNNKNSKKRKNPYRNFVKEQFLEINKNFYENYLKDYFVTKILVYNKQLNDIDTSLEGISIEKLDVELIFKNNTEYKEHIRKCFNTEIAMTTFHCLETFLRLFIVHSKFPPAPVMELRYLSIKEYQRNIENIKNGKFNTMNEELTNDKIIVDVFMGGESILNSYCEKANTTRKKIVTDYKELLKFAANFVSDNEIYNVFKHGLYMRQSQQGFSFGEKFSANGEAFSYVVKKVEEDGTRKWYKRIKWLDLQLFQSLTLIYNHYIDYLVDLWKIILITPHDKELEVKITQSINIKEFVVTQSNGNTVLNSIKQDSLFISQMDIQYDYYK</sequence>
<dbReference type="Proteomes" id="UP001519296">
    <property type="component" value="Unassembled WGS sequence"/>
</dbReference>
<keyword evidence="2" id="KW-1185">Reference proteome</keyword>
<protein>
    <submittedName>
        <fullName evidence="1">Uncharacterized protein</fullName>
    </submittedName>
</protein>
<comment type="caution">
    <text evidence="1">The sequence shown here is derived from an EMBL/GenBank/DDBJ whole genome shotgun (WGS) entry which is preliminary data.</text>
</comment>
<gene>
    <name evidence="1" type="ORF">C4K46_01640</name>
</gene>
<evidence type="ECO:0000313" key="2">
    <source>
        <dbReference type="Proteomes" id="UP001519296"/>
    </source>
</evidence>
<reference evidence="1 2" key="1">
    <citation type="submission" date="2018-02" db="EMBL/GenBank/DDBJ databases">
        <title>Draft genome sequence of Streptococcus oricebi CCUG 70868T type strain.</title>
        <authorList>
            <person name="Mendez V."/>
            <person name="Salva-Serra F."/>
            <person name="Jaen-Luchoro D."/>
            <person name="Gonzales-Siles L."/>
            <person name="Karlsson R."/>
            <person name="Engstrom-Jakobsson H."/>
            <person name="Busquets A."/>
            <person name="Gomila M."/>
            <person name="Pineiro-Iglesias B."/>
            <person name="Bennasar-Figueras A."/>
            <person name="Seeger M."/>
            <person name="Moore E."/>
        </authorList>
    </citation>
    <scope>NUCLEOTIDE SEQUENCE [LARGE SCALE GENOMIC DNA]</scope>
    <source>
        <strain evidence="1 2">CCUG 70868</strain>
    </source>
</reference>
<accession>A0ABS5B2B9</accession>
<evidence type="ECO:0000313" key="1">
    <source>
        <dbReference type="EMBL" id="MBP2622638.1"/>
    </source>
</evidence>
<dbReference type="EMBL" id="PRDG01000001">
    <property type="protein sequence ID" value="MBP2622638.1"/>
    <property type="molecule type" value="Genomic_DNA"/>
</dbReference>
<organism evidence="1 2">
    <name type="scientific">Streptococcus oricebi</name>
    <dbReference type="NCBI Taxonomy" id="1547447"/>
    <lineage>
        <taxon>Bacteria</taxon>
        <taxon>Bacillati</taxon>
        <taxon>Bacillota</taxon>
        <taxon>Bacilli</taxon>
        <taxon>Lactobacillales</taxon>
        <taxon>Streptococcaceae</taxon>
        <taxon>Streptococcus</taxon>
    </lineage>
</organism>
<name>A0ABS5B2B9_9STRE</name>